<gene>
    <name evidence="12" type="primary">USP28</name>
    <name evidence="12" type="synonym">LOC115154193</name>
</gene>
<evidence type="ECO:0000256" key="7">
    <source>
        <dbReference type="ARBA" id="ARBA00023242"/>
    </source>
</evidence>
<dbReference type="Ensembl" id="ENSSTUT00000035995.1">
    <property type="protein sequence ID" value="ENSSTUP00000034445.1"/>
    <property type="gene ID" value="ENSSTUG00000014157.1"/>
</dbReference>
<dbReference type="Pfam" id="PF00443">
    <property type="entry name" value="UCH"/>
    <property type="match status" value="1"/>
</dbReference>
<evidence type="ECO:0000259" key="11">
    <source>
        <dbReference type="PROSITE" id="PS50235"/>
    </source>
</evidence>
<evidence type="ECO:0000256" key="9">
    <source>
        <dbReference type="SAM" id="Coils"/>
    </source>
</evidence>
<protein>
    <recommendedName>
        <fullName evidence="8">Ubiquitin carboxyl-terminal hydrolase</fullName>
        <ecNumber evidence="8">3.4.19.12</ecNumber>
    </recommendedName>
</protein>
<reference evidence="12" key="1">
    <citation type="submission" date="2025-08" db="UniProtKB">
        <authorList>
            <consortium name="Ensembl"/>
        </authorList>
    </citation>
    <scope>IDENTIFICATION</scope>
</reference>
<dbReference type="GO" id="GO:0005829">
    <property type="term" value="C:cytosol"/>
    <property type="evidence" value="ECO:0007669"/>
    <property type="project" value="TreeGrafter"/>
</dbReference>
<feature type="domain" description="USP" evidence="11">
    <location>
        <begin position="90"/>
        <end position="522"/>
    </location>
</feature>
<dbReference type="EC" id="3.4.19.12" evidence="8"/>
<accession>A0A673YJK1</accession>
<organism evidence="12 13">
    <name type="scientific">Salmo trutta</name>
    <name type="common">Brown trout</name>
    <dbReference type="NCBI Taxonomy" id="8032"/>
    <lineage>
        <taxon>Eukaryota</taxon>
        <taxon>Metazoa</taxon>
        <taxon>Chordata</taxon>
        <taxon>Craniata</taxon>
        <taxon>Vertebrata</taxon>
        <taxon>Euteleostomi</taxon>
        <taxon>Actinopterygii</taxon>
        <taxon>Neopterygii</taxon>
        <taxon>Teleostei</taxon>
        <taxon>Protacanthopterygii</taxon>
        <taxon>Salmoniformes</taxon>
        <taxon>Salmonidae</taxon>
        <taxon>Salmoninae</taxon>
        <taxon>Salmo</taxon>
    </lineage>
</organism>
<name>A0A673YJK1_SALTR</name>
<dbReference type="GO" id="GO:0006508">
    <property type="term" value="P:proteolysis"/>
    <property type="evidence" value="ECO:0007669"/>
    <property type="project" value="UniProtKB-KW"/>
</dbReference>
<dbReference type="InterPro" id="IPR038765">
    <property type="entry name" value="Papain-like_cys_pep_sf"/>
</dbReference>
<evidence type="ECO:0000256" key="3">
    <source>
        <dbReference type="ARBA" id="ARBA00022670"/>
    </source>
</evidence>
<dbReference type="InterPro" id="IPR001394">
    <property type="entry name" value="Peptidase_C19_UCH"/>
</dbReference>
<feature type="compositionally biased region" description="Polar residues" evidence="10">
    <location>
        <begin position="365"/>
        <end position="379"/>
    </location>
</feature>
<evidence type="ECO:0000256" key="10">
    <source>
        <dbReference type="SAM" id="MobiDB-lite"/>
    </source>
</evidence>
<keyword evidence="7" id="KW-0539">Nucleus</keyword>
<evidence type="ECO:0000313" key="13">
    <source>
        <dbReference type="Proteomes" id="UP000472277"/>
    </source>
</evidence>
<dbReference type="CDD" id="cd02665">
    <property type="entry name" value="Peptidase_C19I"/>
    <property type="match status" value="1"/>
</dbReference>
<sequence>AVGLLTTQPPEEGQGTEDTPDTEVNREAWGAQKGRPEVGKEIDEWHVLVCSRALEASVEDSAARVKRKRCEAQGESCSPADWIRKDEWPVGIRNVGNTCWFSAVIQSLFHLPVFRRLVLNYCLSERILEKCKSHSDKRNIAFMQELRCLFALMVGSTRRFVDPSAAVELLRDAFRSSEAQQDVSEFTHKLLDWLEDAFQLAANGNSPEDKKENPMVQLFYGTFVAQRTHAGKTLSNIEQFGQYPLQVNGFNNLDECLEGAMIEGEIEALHLDQTISSGSERWFSKLPPVLTFELSRFEFNQSLGRPEKIHKKLEFPQIIYMDRYLDKNNEQIHNRREEVKRLKEQLVVLQQKLECQCQEPGDTGLSDSPTCQQQPPSGQRTPIYKPFTQCRAPMDTPPHPAPHSVTEEELRFVKTCLQRWRTEVEINMNELKASIDRVSQALEGMYSDNSLCQVPYRLHAVLVHEGQASAGHYWAYIYDHANQRWMKYNDVIVSESSWEELVRDSYGGMTNASAYCLMYIDDRLPHLIAEDTDDETGQVMQAMDSLPPILRQYVREDNRWFQQELKEWEDQFCQQPQEELVSPTAAVTSTRAPSKDDPAEPVPQPGAAQEPTGEQEHVAESVAFQEEYSRLFELSQEETTPQQDPRLHHALVYFFQNQAPSRVIERTLLEGFTDRNLSFDDRSISIMREARAKLRLIKPEDMDMEEYMQWHDDYSQFRTVFVYLLTGLEQYQHGKVREALNYLNHAYKDNAMLLRRGEKRGMEQSLIAFYRRRCLKEMNDNAATLFRSGEVSDVEEGMIIMNEAVIPCMHLMSRPDMVSQEDLDTMEAVRSHWCSYLGVDLDDSLQEKLGEFLPRVLDCSTEMVVLKDPPTVRSKVPHDLCSRLAAIMESITNTSVVAVK</sequence>
<comment type="catalytic activity">
    <reaction evidence="1 8">
        <text>Thiol-dependent hydrolysis of ester, thioester, amide, peptide and isopeptide bonds formed by the C-terminal Gly of ubiquitin (a 76-residue protein attached to proteins as an intracellular targeting signal).</text>
        <dbReference type="EC" id="3.4.19.12"/>
    </reaction>
</comment>
<feature type="region of interest" description="Disordered" evidence="10">
    <location>
        <begin position="360"/>
        <end position="379"/>
    </location>
</feature>
<keyword evidence="3 8" id="KW-0645">Protease</keyword>
<dbReference type="PROSITE" id="PS00973">
    <property type="entry name" value="USP_2"/>
    <property type="match status" value="1"/>
</dbReference>
<dbReference type="AlphaFoldDB" id="A0A673YJK1"/>
<keyword evidence="4 8" id="KW-0833">Ubl conjugation pathway</keyword>
<evidence type="ECO:0000256" key="8">
    <source>
        <dbReference type="RuleBase" id="RU366025"/>
    </source>
</evidence>
<reference evidence="12" key="2">
    <citation type="submission" date="2025-09" db="UniProtKB">
        <authorList>
            <consortium name="Ensembl"/>
        </authorList>
    </citation>
    <scope>IDENTIFICATION</scope>
</reference>
<keyword evidence="5 8" id="KW-0378">Hydrolase</keyword>
<comment type="similarity">
    <text evidence="8">Belongs to the peptidase C19 family.</text>
</comment>
<proteinExistence type="inferred from homology"/>
<dbReference type="GO" id="GO:0005634">
    <property type="term" value="C:nucleus"/>
    <property type="evidence" value="ECO:0007669"/>
    <property type="project" value="UniProtKB-SubCell"/>
</dbReference>
<dbReference type="FunFam" id="3.90.70.10:FF:000004">
    <property type="entry name" value="Putative ubiquitin carboxyl-terminal hydrolase 25"/>
    <property type="match status" value="1"/>
</dbReference>
<evidence type="ECO:0000256" key="5">
    <source>
        <dbReference type="ARBA" id="ARBA00022801"/>
    </source>
</evidence>
<dbReference type="Gene3D" id="3.90.70.10">
    <property type="entry name" value="Cysteine proteinases"/>
    <property type="match status" value="1"/>
</dbReference>
<evidence type="ECO:0000256" key="4">
    <source>
        <dbReference type="ARBA" id="ARBA00022786"/>
    </source>
</evidence>
<dbReference type="InterPro" id="IPR050164">
    <property type="entry name" value="Peptidase_C19"/>
</dbReference>
<comment type="subcellular location">
    <subcellularLocation>
        <location evidence="2">Nucleus</location>
    </subcellularLocation>
</comment>
<evidence type="ECO:0000313" key="12">
    <source>
        <dbReference type="Ensembl" id="ENSSTUP00000034445.1"/>
    </source>
</evidence>
<evidence type="ECO:0000256" key="2">
    <source>
        <dbReference type="ARBA" id="ARBA00004123"/>
    </source>
</evidence>
<feature type="region of interest" description="Disordered" evidence="10">
    <location>
        <begin position="1"/>
        <end position="35"/>
    </location>
</feature>
<dbReference type="PROSITE" id="PS00972">
    <property type="entry name" value="USP_1"/>
    <property type="match status" value="1"/>
</dbReference>
<dbReference type="SUPFAM" id="SSF54001">
    <property type="entry name" value="Cysteine proteinases"/>
    <property type="match status" value="1"/>
</dbReference>
<feature type="region of interest" description="Disordered" evidence="10">
    <location>
        <begin position="574"/>
        <end position="618"/>
    </location>
</feature>
<dbReference type="InterPro" id="IPR028889">
    <property type="entry name" value="USP"/>
</dbReference>
<feature type="coiled-coil region" evidence="9">
    <location>
        <begin position="325"/>
        <end position="359"/>
    </location>
</feature>
<dbReference type="GO" id="GO:0000077">
    <property type="term" value="P:DNA damage checkpoint signaling"/>
    <property type="evidence" value="ECO:0007669"/>
    <property type="project" value="TreeGrafter"/>
</dbReference>
<keyword evidence="13" id="KW-1185">Reference proteome</keyword>
<evidence type="ECO:0000256" key="1">
    <source>
        <dbReference type="ARBA" id="ARBA00000707"/>
    </source>
</evidence>
<dbReference type="GO" id="GO:0016579">
    <property type="term" value="P:protein deubiquitination"/>
    <property type="evidence" value="ECO:0007669"/>
    <property type="project" value="InterPro"/>
</dbReference>
<dbReference type="Proteomes" id="UP000472277">
    <property type="component" value="Chromosome 19"/>
</dbReference>
<dbReference type="PANTHER" id="PTHR24006:SF678">
    <property type="entry name" value="UBIQUITIN CARBOXYL-TERMINAL HYDROLASE 28"/>
    <property type="match status" value="1"/>
</dbReference>
<dbReference type="GO" id="GO:0004843">
    <property type="term" value="F:cysteine-type deubiquitinase activity"/>
    <property type="evidence" value="ECO:0007669"/>
    <property type="project" value="UniProtKB-UniRule"/>
</dbReference>
<dbReference type="GeneTree" id="ENSGT00940000157670"/>
<keyword evidence="6 8" id="KW-0788">Thiol protease</keyword>
<evidence type="ECO:0000256" key="6">
    <source>
        <dbReference type="ARBA" id="ARBA00022807"/>
    </source>
</evidence>
<keyword evidence="9" id="KW-0175">Coiled coil</keyword>
<dbReference type="PROSITE" id="PS50235">
    <property type="entry name" value="USP_3"/>
    <property type="match status" value="1"/>
</dbReference>
<dbReference type="PANTHER" id="PTHR24006">
    <property type="entry name" value="UBIQUITIN CARBOXYL-TERMINAL HYDROLASE"/>
    <property type="match status" value="1"/>
</dbReference>
<dbReference type="InterPro" id="IPR018200">
    <property type="entry name" value="USP_CS"/>
</dbReference>